<keyword evidence="1" id="KW-0614">Plasmid</keyword>
<dbReference type="EMBL" id="CP007796">
    <property type="protein sequence ID" value="AIB15641.1"/>
    <property type="molecule type" value="Genomic_DNA"/>
</dbReference>
<reference evidence="1 2" key="1">
    <citation type="journal article" date="2014" name="Genome Announc.">
        <title>Complete Genome Sequence of the Model Rhizosphere Strain Azospirillum brasilense Az39, Successfully Applied in Agriculture.</title>
        <authorList>
            <person name="Rivera D."/>
            <person name="Revale S."/>
            <person name="Molina R."/>
            <person name="Gualpa J."/>
            <person name="Puente M."/>
            <person name="Maroniche G."/>
            <person name="Paris G."/>
            <person name="Baker D."/>
            <person name="Clavijo B."/>
            <person name="McLay K."/>
            <person name="Spaepen S."/>
            <person name="Perticari A."/>
            <person name="Vazquez M."/>
            <person name="Wisniewski-Dye F."/>
            <person name="Watkins C."/>
            <person name="Martinez-Abarca F."/>
            <person name="Vanderleyden J."/>
            <person name="Cassan F."/>
        </authorList>
    </citation>
    <scope>NUCLEOTIDE SEQUENCE [LARGE SCALE GENOMIC DNA]</scope>
    <source>
        <strain evidence="1 2">Az39</strain>
        <plasmid evidence="1">AbAZ39_p3</plasmid>
    </source>
</reference>
<dbReference type="KEGG" id="abq:ABAZ39_27635"/>
<geneLocation type="plasmid" evidence="1 2">
    <name>AbAZ39_p3</name>
</geneLocation>
<name>A0A060DP27_9PROT</name>
<accession>A0A060DP27</accession>
<proteinExistence type="predicted"/>
<evidence type="ECO:0000313" key="2">
    <source>
        <dbReference type="Proteomes" id="UP000027186"/>
    </source>
</evidence>
<evidence type="ECO:0000313" key="1">
    <source>
        <dbReference type="EMBL" id="AIB15641.1"/>
    </source>
</evidence>
<organism evidence="1 2">
    <name type="scientific">Azospirillum argentinense</name>
    <dbReference type="NCBI Taxonomy" id="2970906"/>
    <lineage>
        <taxon>Bacteria</taxon>
        <taxon>Pseudomonadati</taxon>
        <taxon>Pseudomonadota</taxon>
        <taxon>Alphaproteobacteria</taxon>
        <taxon>Rhodospirillales</taxon>
        <taxon>Azospirillaceae</taxon>
        <taxon>Azospirillum</taxon>
    </lineage>
</organism>
<dbReference type="Proteomes" id="UP000027186">
    <property type="component" value="Plasmid AbAZ39_p3"/>
</dbReference>
<gene>
    <name evidence="1" type="ORF">ABAZ39_27635</name>
</gene>
<protein>
    <submittedName>
        <fullName evidence="1">Uncharacterized protein</fullName>
    </submittedName>
</protein>
<sequence>MRHTPRPRGQGPGALDIDELAMLLRTEGGVGGEMQEVGHGVQTPVFEACRIGDVADDDLDPLNGRAGGIGAYETGQVFDKPGAGLRFPLTPHKTDPTPIRIMGEAVSESGAADEARGAGQKNSGHLYRVLEGRPLRRTTQAAAWRSTFHRCVQISWSFHQGRVGSPI</sequence>
<dbReference type="AlphaFoldDB" id="A0A060DP27"/>